<keyword evidence="1" id="KW-1133">Transmembrane helix</keyword>
<dbReference type="AlphaFoldDB" id="A0A4Q4Z6X1"/>
<protein>
    <submittedName>
        <fullName evidence="2">ECF transporter S component</fullName>
    </submittedName>
</protein>
<dbReference type="GO" id="GO:0022857">
    <property type="term" value="F:transmembrane transporter activity"/>
    <property type="evidence" value="ECO:0007669"/>
    <property type="project" value="InterPro"/>
</dbReference>
<keyword evidence="1" id="KW-0472">Membrane</keyword>
<gene>
    <name evidence="2" type="ORF">EKO23_19940</name>
</gene>
<feature type="transmembrane region" description="Helical" evidence="1">
    <location>
        <begin position="12"/>
        <end position="30"/>
    </location>
</feature>
<feature type="transmembrane region" description="Helical" evidence="1">
    <location>
        <begin position="119"/>
        <end position="142"/>
    </location>
</feature>
<feature type="transmembrane region" description="Helical" evidence="1">
    <location>
        <begin position="50"/>
        <end position="70"/>
    </location>
</feature>
<evidence type="ECO:0000313" key="2">
    <source>
        <dbReference type="EMBL" id="RYP83115.1"/>
    </source>
</evidence>
<proteinExistence type="predicted"/>
<feature type="transmembrane region" description="Helical" evidence="1">
    <location>
        <begin position="77"/>
        <end position="99"/>
    </location>
</feature>
<accession>A0A4Q4Z6X1</accession>
<keyword evidence="1" id="KW-0812">Transmembrane</keyword>
<evidence type="ECO:0000313" key="3">
    <source>
        <dbReference type="Proteomes" id="UP000295198"/>
    </source>
</evidence>
<dbReference type="Proteomes" id="UP000295198">
    <property type="component" value="Unassembled WGS sequence"/>
</dbReference>
<name>A0A4Q4Z6X1_9ACTN</name>
<organism evidence="2 3">
    <name type="scientific">Nocardioides guangzhouensis</name>
    <dbReference type="NCBI Taxonomy" id="2497878"/>
    <lineage>
        <taxon>Bacteria</taxon>
        <taxon>Bacillati</taxon>
        <taxon>Actinomycetota</taxon>
        <taxon>Actinomycetes</taxon>
        <taxon>Propionibacteriales</taxon>
        <taxon>Nocardioidaceae</taxon>
        <taxon>Nocardioides</taxon>
    </lineage>
</organism>
<dbReference type="InterPro" id="IPR017196">
    <property type="entry name" value="ECF_substrate-spec_UCP037395"/>
</dbReference>
<dbReference type="RefSeq" id="WP_134719978.1">
    <property type="nucleotide sequence ID" value="NZ_SDKM01000037.1"/>
</dbReference>
<evidence type="ECO:0000256" key="1">
    <source>
        <dbReference type="SAM" id="Phobius"/>
    </source>
</evidence>
<dbReference type="Gene3D" id="1.10.1760.20">
    <property type="match status" value="1"/>
</dbReference>
<dbReference type="PIRSF" id="PIRSF037395">
    <property type="entry name" value="UCP037395_ABCper"/>
    <property type="match status" value="1"/>
</dbReference>
<dbReference type="OrthoDB" id="5185518at2"/>
<sequence length="277" mass="28802">MSDVRAVRFHTGATLALVIASVVTLAAFGWPFVLDPSGGSEAGAHGSDAPWVFVLVLPLLAVIVLAELNAGGIDAKAIALLGMLASVGGALRALSPGVAGLEPSFAVIMLGGRVFGRGFGFVQGCLTLFVGALLTGGVGPWLPFQMMAAGWIGFLSGSLPRVRGRSEILMLAGVGFVLGLVYGALMNLWFWPFGLYGDGQSFEPGAAAAVNLANYARYYVITSAIWDVSRGIFTFLLLLLAGAPLLRALRRVSRRAAFDASPAFVPHASPDAVAEPR</sequence>
<reference evidence="2 3" key="1">
    <citation type="submission" date="2019-01" db="EMBL/GenBank/DDBJ databases">
        <title>Nocardioides guangzhouensis sp. nov., an actinobacterium isolated from soil.</title>
        <authorList>
            <person name="Fu Y."/>
            <person name="Cai Y."/>
            <person name="Lin Z."/>
            <person name="Chen P."/>
        </authorList>
    </citation>
    <scope>NUCLEOTIDE SEQUENCE [LARGE SCALE GENOMIC DNA]</scope>
    <source>
        <strain evidence="2 3">130</strain>
    </source>
</reference>
<feature type="transmembrane region" description="Helical" evidence="1">
    <location>
        <begin position="168"/>
        <end position="191"/>
    </location>
</feature>
<feature type="transmembrane region" description="Helical" evidence="1">
    <location>
        <begin position="228"/>
        <end position="246"/>
    </location>
</feature>
<dbReference type="EMBL" id="SDKM01000037">
    <property type="protein sequence ID" value="RYP83115.1"/>
    <property type="molecule type" value="Genomic_DNA"/>
</dbReference>
<keyword evidence="3" id="KW-1185">Reference proteome</keyword>
<comment type="caution">
    <text evidence="2">The sequence shown here is derived from an EMBL/GenBank/DDBJ whole genome shotgun (WGS) entry which is preliminary data.</text>
</comment>